<evidence type="ECO:0000256" key="3">
    <source>
        <dbReference type="SAM" id="MobiDB-lite"/>
    </source>
</evidence>
<comment type="similarity">
    <text evidence="1 2">Belongs to the BCP1 family.</text>
</comment>
<dbReference type="InterPro" id="IPR025602">
    <property type="entry name" value="BCP1_family"/>
</dbReference>
<dbReference type="Proteomes" id="UP000092460">
    <property type="component" value="Unassembled WGS sequence"/>
</dbReference>
<proteinExistence type="inferred from homology"/>
<dbReference type="VEuPathDB" id="VectorBase:GPPI010829"/>
<dbReference type="AlphaFoldDB" id="A0A1B0AW98"/>
<dbReference type="PANTHER" id="PTHR13261">
    <property type="entry name" value="BRCA2 AND CDKN1A INTERACTING PROTEIN"/>
    <property type="match status" value="1"/>
</dbReference>
<accession>A0A1B0AW98</accession>
<protein>
    <recommendedName>
        <fullName evidence="2">Protein BCCIP homolog</fullName>
    </recommendedName>
</protein>
<name>A0A1B0AW98_9MUSC</name>
<organism evidence="4 5">
    <name type="scientific">Glossina palpalis gambiensis</name>
    <dbReference type="NCBI Taxonomy" id="67801"/>
    <lineage>
        <taxon>Eukaryota</taxon>
        <taxon>Metazoa</taxon>
        <taxon>Ecdysozoa</taxon>
        <taxon>Arthropoda</taxon>
        <taxon>Hexapoda</taxon>
        <taxon>Insecta</taxon>
        <taxon>Pterygota</taxon>
        <taxon>Neoptera</taxon>
        <taxon>Endopterygota</taxon>
        <taxon>Diptera</taxon>
        <taxon>Brachycera</taxon>
        <taxon>Muscomorpha</taxon>
        <taxon>Hippoboscoidea</taxon>
        <taxon>Glossinidae</taxon>
        <taxon>Glossina</taxon>
    </lineage>
</organism>
<dbReference type="Pfam" id="PF13862">
    <property type="entry name" value="BCCIP"/>
    <property type="match status" value="1"/>
</dbReference>
<reference evidence="4" key="2">
    <citation type="submission" date="2020-05" db="UniProtKB">
        <authorList>
            <consortium name="EnsemblMetazoa"/>
        </authorList>
    </citation>
    <scope>IDENTIFICATION</scope>
    <source>
        <strain evidence="4">IAEA</strain>
    </source>
</reference>
<dbReference type="EMBL" id="JXJN01004581">
    <property type="status" value="NOT_ANNOTATED_CDS"/>
    <property type="molecule type" value="Genomic_DNA"/>
</dbReference>
<keyword evidence="5" id="KW-1185">Reference proteome</keyword>
<dbReference type="EnsemblMetazoa" id="GPPI010829-RA">
    <property type="protein sequence ID" value="GPPI010829-PA"/>
    <property type="gene ID" value="GPPI010829"/>
</dbReference>
<reference evidence="5" key="1">
    <citation type="submission" date="2015-01" db="EMBL/GenBank/DDBJ databases">
        <authorList>
            <person name="Aksoy S."/>
            <person name="Warren W."/>
            <person name="Wilson R.K."/>
        </authorList>
    </citation>
    <scope>NUCLEOTIDE SEQUENCE [LARGE SCALE GENOMIC DNA]</scope>
    <source>
        <strain evidence="5">IAEA</strain>
    </source>
</reference>
<evidence type="ECO:0000256" key="1">
    <source>
        <dbReference type="ARBA" id="ARBA00006781"/>
    </source>
</evidence>
<evidence type="ECO:0000256" key="2">
    <source>
        <dbReference type="PIRNR" id="PIRNR028983"/>
    </source>
</evidence>
<sequence length="282" mass="32361">MSEMSNNFDNDTECSRGDESDQPQPMAYMDDGGAGRINFKGRMIEDRDWYSLCQLLQRLFMQAHINCMKMADLIIAQNFLGSVIYQCETDGNGSGIENDEDSIVFGIITILNMTAKKDLPCIQQLHTFIMQSAEKYATEDVLKKFDNILSDTSRPVGFLIYERLVNIPADISIGLLENLQAEIMLAQQKGMKFGFAYYLMIIKLYRREAKNGKPKEYFYTNVEEEFFAHKAISSFEYSMIDDSGDWLDGEDAPPPYRKILLFEADQIPSIIDELREKIEESK</sequence>
<dbReference type="PANTHER" id="PTHR13261:SF0">
    <property type="entry name" value="BRCA2 AND CDKN1A-INTERACTING PROTEIN"/>
    <property type="match status" value="1"/>
</dbReference>
<dbReference type="PIRSF" id="PIRSF028983">
    <property type="entry name" value="BCP1"/>
    <property type="match status" value="1"/>
</dbReference>
<dbReference type="GO" id="GO:0005634">
    <property type="term" value="C:nucleus"/>
    <property type="evidence" value="ECO:0007669"/>
    <property type="project" value="TreeGrafter"/>
</dbReference>
<evidence type="ECO:0000313" key="5">
    <source>
        <dbReference type="Proteomes" id="UP000092460"/>
    </source>
</evidence>
<feature type="region of interest" description="Disordered" evidence="3">
    <location>
        <begin position="1"/>
        <end position="29"/>
    </location>
</feature>
<dbReference type="STRING" id="67801.A0A1B0AW98"/>
<evidence type="ECO:0000313" key="4">
    <source>
        <dbReference type="EnsemblMetazoa" id="GPPI010829-PA"/>
    </source>
</evidence>